<comment type="caution">
    <text evidence="6">The sequence shown here is derived from an EMBL/GenBank/DDBJ whole genome shotgun (WGS) entry which is preliminary data.</text>
</comment>
<gene>
    <name evidence="6" type="ORF">IWQ62_003182</name>
</gene>
<dbReference type="InterPro" id="IPR002068">
    <property type="entry name" value="A-crystallin/Hsp20_dom"/>
</dbReference>
<dbReference type="InterPro" id="IPR008978">
    <property type="entry name" value="HSP20-like_chaperone"/>
</dbReference>
<dbReference type="Proteomes" id="UP001150925">
    <property type="component" value="Unassembled WGS sequence"/>
</dbReference>
<evidence type="ECO:0000256" key="1">
    <source>
        <dbReference type="ARBA" id="ARBA00023016"/>
    </source>
</evidence>
<protein>
    <recommendedName>
        <fullName evidence="5">SHSP domain-containing protein</fullName>
    </recommendedName>
</protein>
<dbReference type="PANTHER" id="PTHR11527">
    <property type="entry name" value="HEAT-SHOCK PROTEIN 20 FAMILY MEMBER"/>
    <property type="match status" value="1"/>
</dbReference>
<evidence type="ECO:0000256" key="3">
    <source>
        <dbReference type="RuleBase" id="RU003616"/>
    </source>
</evidence>
<dbReference type="Gene3D" id="2.60.40.790">
    <property type="match status" value="1"/>
</dbReference>
<accession>A0A9W8ARC5</accession>
<name>A0A9W8ARC5_9FUNG</name>
<dbReference type="SUPFAM" id="SSF49764">
    <property type="entry name" value="HSP20-like chaperones"/>
    <property type="match status" value="1"/>
</dbReference>
<evidence type="ECO:0000256" key="2">
    <source>
        <dbReference type="PROSITE-ProRule" id="PRU00285"/>
    </source>
</evidence>
<dbReference type="Pfam" id="PF00011">
    <property type="entry name" value="HSP20"/>
    <property type="match status" value="1"/>
</dbReference>
<dbReference type="CDD" id="cd06464">
    <property type="entry name" value="ACD_sHsps-like"/>
    <property type="match status" value="1"/>
</dbReference>
<evidence type="ECO:0000259" key="5">
    <source>
        <dbReference type="PROSITE" id="PS01031"/>
    </source>
</evidence>
<feature type="compositionally biased region" description="Polar residues" evidence="4">
    <location>
        <begin position="253"/>
        <end position="262"/>
    </location>
</feature>
<reference evidence="6" key="1">
    <citation type="submission" date="2022-07" db="EMBL/GenBank/DDBJ databases">
        <title>Phylogenomic reconstructions and comparative analyses of Kickxellomycotina fungi.</title>
        <authorList>
            <person name="Reynolds N.K."/>
            <person name="Stajich J.E."/>
            <person name="Barry K."/>
            <person name="Grigoriev I.V."/>
            <person name="Crous P."/>
            <person name="Smith M.E."/>
        </authorList>
    </citation>
    <scope>NUCLEOTIDE SEQUENCE</scope>
    <source>
        <strain evidence="6">RSA 1196</strain>
    </source>
</reference>
<comment type="similarity">
    <text evidence="2 3">Belongs to the small heat shock protein (HSP20) family.</text>
</comment>
<dbReference type="EMBL" id="JANBPY010000811">
    <property type="protein sequence ID" value="KAJ1963537.1"/>
    <property type="molecule type" value="Genomic_DNA"/>
</dbReference>
<feature type="region of interest" description="Disordered" evidence="4">
    <location>
        <begin position="198"/>
        <end position="276"/>
    </location>
</feature>
<feature type="compositionally biased region" description="Polar residues" evidence="4">
    <location>
        <begin position="83"/>
        <end position="97"/>
    </location>
</feature>
<feature type="compositionally biased region" description="Basic and acidic residues" evidence="4">
    <location>
        <begin position="61"/>
        <end position="75"/>
    </location>
</feature>
<dbReference type="PROSITE" id="PS01031">
    <property type="entry name" value="SHSP"/>
    <property type="match status" value="1"/>
</dbReference>
<feature type="region of interest" description="Disordered" evidence="4">
    <location>
        <begin position="60"/>
        <end position="102"/>
    </location>
</feature>
<dbReference type="InterPro" id="IPR031107">
    <property type="entry name" value="Small_HSP"/>
</dbReference>
<keyword evidence="1" id="KW-0346">Stress response</keyword>
<feature type="compositionally biased region" description="Basic and acidic residues" evidence="4">
    <location>
        <begin position="263"/>
        <end position="273"/>
    </location>
</feature>
<organism evidence="6 7">
    <name type="scientific">Dispira parvispora</name>
    <dbReference type="NCBI Taxonomy" id="1520584"/>
    <lineage>
        <taxon>Eukaryota</taxon>
        <taxon>Fungi</taxon>
        <taxon>Fungi incertae sedis</taxon>
        <taxon>Zoopagomycota</taxon>
        <taxon>Kickxellomycotina</taxon>
        <taxon>Dimargaritomycetes</taxon>
        <taxon>Dimargaritales</taxon>
        <taxon>Dimargaritaceae</taxon>
        <taxon>Dispira</taxon>
    </lineage>
</organism>
<dbReference type="OrthoDB" id="1431247at2759"/>
<feature type="domain" description="SHSP" evidence="5">
    <location>
        <begin position="155"/>
        <end position="311"/>
    </location>
</feature>
<evidence type="ECO:0000256" key="4">
    <source>
        <dbReference type="SAM" id="MobiDB-lite"/>
    </source>
</evidence>
<dbReference type="AlphaFoldDB" id="A0A9W8ARC5"/>
<keyword evidence="7" id="KW-1185">Reference proteome</keyword>
<evidence type="ECO:0000313" key="7">
    <source>
        <dbReference type="Proteomes" id="UP001150925"/>
    </source>
</evidence>
<proteinExistence type="inferred from homology"/>
<sequence>MCGAMPHMEPLHHCPSHPYWSVAPRRVSLWEPSYKRLARMAQASPTYVISTSAYAPTDACGTKDEAQMQDDKGETKNAPQAADPTTATSTEDAQSTAKDADTCATALRSPVSKRQRLLSPMALYDPAGYFSLGPLVNEVFGDLDRILSADNDRASNFLRVNARSRFTEHEKNYSLEVEVPGFAKDEVQLHWDDASQSLQIKGESRQSPVSPESTSTAAENPIAASAESAKPETEEVSKAAMDVEEDSHESAKQPASSQTPTETRYHRQFERSFKFAQPVNPEGITAKLENGLLSIAVPKATKSYRPIPIDA</sequence>
<feature type="compositionally biased region" description="Polar residues" evidence="4">
    <location>
        <begin position="198"/>
        <end position="218"/>
    </location>
</feature>
<evidence type="ECO:0000313" key="6">
    <source>
        <dbReference type="EMBL" id="KAJ1963537.1"/>
    </source>
</evidence>